<dbReference type="AlphaFoldDB" id="A0AA41QUP5"/>
<organism evidence="2 3">
    <name type="scientific">Cryobacterium zhongshanensis</name>
    <dbReference type="NCBI Taxonomy" id="2928153"/>
    <lineage>
        <taxon>Bacteria</taxon>
        <taxon>Bacillati</taxon>
        <taxon>Actinomycetota</taxon>
        <taxon>Actinomycetes</taxon>
        <taxon>Micrococcales</taxon>
        <taxon>Microbacteriaceae</taxon>
        <taxon>Cryobacterium</taxon>
    </lineage>
</organism>
<proteinExistence type="predicted"/>
<keyword evidence="1" id="KW-1133">Transmembrane helix</keyword>
<evidence type="ECO:0000313" key="2">
    <source>
        <dbReference type="EMBL" id="MCI4657328.1"/>
    </source>
</evidence>
<feature type="transmembrane region" description="Helical" evidence="1">
    <location>
        <begin position="34"/>
        <end position="53"/>
    </location>
</feature>
<comment type="caution">
    <text evidence="2">The sequence shown here is derived from an EMBL/GenBank/DDBJ whole genome shotgun (WGS) entry which is preliminary data.</text>
</comment>
<evidence type="ECO:0000313" key="3">
    <source>
        <dbReference type="Proteomes" id="UP001165341"/>
    </source>
</evidence>
<dbReference type="EMBL" id="JALGAR010000001">
    <property type="protein sequence ID" value="MCI4657328.1"/>
    <property type="molecule type" value="Genomic_DNA"/>
</dbReference>
<dbReference type="Proteomes" id="UP001165341">
    <property type="component" value="Unassembled WGS sequence"/>
</dbReference>
<gene>
    <name evidence="2" type="ORF">MQH31_05820</name>
</gene>
<accession>A0AA41QUP5</accession>
<keyword evidence="1" id="KW-0472">Membrane</keyword>
<name>A0AA41QUP5_9MICO</name>
<keyword evidence="1" id="KW-0812">Transmembrane</keyword>
<reference evidence="2" key="1">
    <citation type="submission" date="2022-03" db="EMBL/GenBank/DDBJ databases">
        <title>Cryobacterium sp. nov. strain ZS14-85, isolated from Antarctic soil.</title>
        <authorList>
            <person name="Li J."/>
            <person name="Niu G."/>
        </authorList>
    </citation>
    <scope>NUCLEOTIDE SEQUENCE</scope>
    <source>
        <strain evidence="2">ZS14-85</strain>
    </source>
</reference>
<evidence type="ECO:0000256" key="1">
    <source>
        <dbReference type="SAM" id="Phobius"/>
    </source>
</evidence>
<protein>
    <submittedName>
        <fullName evidence="2">Uncharacterized protein</fullName>
    </submittedName>
</protein>
<keyword evidence="3" id="KW-1185">Reference proteome</keyword>
<sequence length="210" mass="22633">MRTWINVSLLVFLASAITWMVVRGASAEANVLSTLGATLFGALLVGLCLLRQYREAEPGERSDSYLLAGGIVVALAVGLNTWAIVGMQAERAAADPTEGTVSTVFAGSRSGDSVHMGKWQANPQVEISTDHYPETVVTMTLVAGSSSPDFDVILVLNDGIEILCESDKRANWKRSVAGVTIKAPCESVVRLRDLKQLRTVRLKESLRTGW</sequence>
<feature type="transmembrane region" description="Helical" evidence="1">
    <location>
        <begin position="65"/>
        <end position="85"/>
    </location>
</feature>
<dbReference type="RefSeq" id="WP_243011277.1">
    <property type="nucleotide sequence ID" value="NZ_JALGAR010000001.1"/>
</dbReference>